<gene>
    <name evidence="2" type="ORF">EZS28_050383</name>
</gene>
<dbReference type="InterPro" id="IPR001932">
    <property type="entry name" value="PPM-type_phosphatase-like_dom"/>
</dbReference>
<reference evidence="2 3" key="1">
    <citation type="submission" date="2019-03" db="EMBL/GenBank/DDBJ databases">
        <title>Single cell metagenomics reveals metabolic interactions within the superorganism composed of flagellate Streblomastix strix and complex community of Bacteroidetes bacteria on its surface.</title>
        <authorList>
            <person name="Treitli S.C."/>
            <person name="Kolisko M."/>
            <person name="Husnik F."/>
            <person name="Keeling P."/>
            <person name="Hampl V."/>
        </authorList>
    </citation>
    <scope>NUCLEOTIDE SEQUENCE [LARGE SCALE GENOMIC DNA]</scope>
    <source>
        <strain evidence="2">ST1C</strain>
    </source>
</reference>
<dbReference type="EMBL" id="SNRW01036928">
    <property type="protein sequence ID" value="KAA6354090.1"/>
    <property type="molecule type" value="Genomic_DNA"/>
</dbReference>
<feature type="non-terminal residue" evidence="2">
    <location>
        <position position="280"/>
    </location>
</feature>
<organism evidence="2 3">
    <name type="scientific">Streblomastix strix</name>
    <dbReference type="NCBI Taxonomy" id="222440"/>
    <lineage>
        <taxon>Eukaryota</taxon>
        <taxon>Metamonada</taxon>
        <taxon>Preaxostyla</taxon>
        <taxon>Oxymonadida</taxon>
        <taxon>Streblomastigidae</taxon>
        <taxon>Streblomastix</taxon>
    </lineage>
</organism>
<dbReference type="Proteomes" id="UP000324800">
    <property type="component" value="Unassembled WGS sequence"/>
</dbReference>
<sequence length="280" mass="32295">TCGLRPSLEDSVIILPCGGWDLSALVEAGEIGILRRLLTCPQEIRFTARGWNAVEEREERLWAKRVARKREKKTQQNCLDHFTNDISSFENSFELEPEDQRQEEEEIDEFEDDDICPYVTNGIDGCGLYAVFDGHKGPLAANFFSVHFIDSFLRIVQRYKDTQLREEREQRKLKQKNRKSSHMNKNEARSLFYTQSQEKSIDWQNTDGLRKPPVILAVLQETLRLLTMKLRVLRVPDGSCALVCIVTKDKIFTSNVGDCRAVLVSRFHQKDLTQAICPTQ</sequence>
<evidence type="ECO:0000259" key="1">
    <source>
        <dbReference type="Pfam" id="PF00481"/>
    </source>
</evidence>
<dbReference type="PANTHER" id="PTHR13832:SF827">
    <property type="entry name" value="PROTEIN PHOSPHATASE 1L"/>
    <property type="match status" value="1"/>
</dbReference>
<dbReference type="GO" id="GO:0004722">
    <property type="term" value="F:protein serine/threonine phosphatase activity"/>
    <property type="evidence" value="ECO:0007669"/>
    <property type="project" value="InterPro"/>
</dbReference>
<dbReference type="Gene3D" id="3.60.40.10">
    <property type="entry name" value="PPM-type phosphatase domain"/>
    <property type="match status" value="1"/>
</dbReference>
<proteinExistence type="predicted"/>
<feature type="non-terminal residue" evidence="2">
    <location>
        <position position="1"/>
    </location>
</feature>
<dbReference type="InterPro" id="IPR015655">
    <property type="entry name" value="PP2C"/>
</dbReference>
<feature type="domain" description="PPM-type phosphatase" evidence="1">
    <location>
        <begin position="235"/>
        <end position="274"/>
    </location>
</feature>
<comment type="caution">
    <text evidence="2">The sequence shown here is derived from an EMBL/GenBank/DDBJ whole genome shotgun (WGS) entry which is preliminary data.</text>
</comment>
<dbReference type="Pfam" id="PF00481">
    <property type="entry name" value="PP2C"/>
    <property type="match status" value="1"/>
</dbReference>
<evidence type="ECO:0000313" key="3">
    <source>
        <dbReference type="Proteomes" id="UP000324800"/>
    </source>
</evidence>
<dbReference type="AlphaFoldDB" id="A0A5J4T990"/>
<evidence type="ECO:0000313" key="2">
    <source>
        <dbReference type="EMBL" id="KAA6354090.1"/>
    </source>
</evidence>
<dbReference type="InterPro" id="IPR036457">
    <property type="entry name" value="PPM-type-like_dom_sf"/>
</dbReference>
<protein>
    <recommendedName>
        <fullName evidence="1">PPM-type phosphatase domain-containing protein</fullName>
    </recommendedName>
</protein>
<name>A0A5J4T990_9EUKA</name>
<dbReference type="PANTHER" id="PTHR13832">
    <property type="entry name" value="PROTEIN PHOSPHATASE 2C"/>
    <property type="match status" value="1"/>
</dbReference>
<dbReference type="SUPFAM" id="SSF81606">
    <property type="entry name" value="PP2C-like"/>
    <property type="match status" value="1"/>
</dbReference>
<accession>A0A5J4T990</accession>
<dbReference type="OrthoDB" id="10654671at2759"/>